<evidence type="ECO:0000259" key="7">
    <source>
        <dbReference type="SMART" id="SM00642"/>
    </source>
</evidence>
<organism evidence="8">
    <name type="scientific">Telmatobacter sp. DSM 110680</name>
    <dbReference type="NCBI Taxonomy" id="3036704"/>
    <lineage>
        <taxon>Bacteria</taxon>
        <taxon>Pseudomonadati</taxon>
        <taxon>Acidobacteriota</taxon>
        <taxon>Terriglobia</taxon>
        <taxon>Terriglobales</taxon>
        <taxon>Acidobacteriaceae</taxon>
        <taxon>Telmatobacter</taxon>
    </lineage>
</organism>
<dbReference type="Gene3D" id="3.90.400.10">
    <property type="entry name" value="Oligo-1,6-glucosidase, Domain 2"/>
    <property type="match status" value="1"/>
</dbReference>
<evidence type="ECO:0000256" key="3">
    <source>
        <dbReference type="ARBA" id="ARBA00023180"/>
    </source>
</evidence>
<feature type="signal peptide" evidence="6">
    <location>
        <begin position="1"/>
        <end position="26"/>
    </location>
</feature>
<gene>
    <name evidence="8" type="ORF">P8935_21805</name>
</gene>
<proteinExistence type="inferred from homology"/>
<sequence length="597" mass="67369">MHWTRKFATVATIALTLSFAVQVVRAQTSSTPSKEDEKNWWRNGVFYEIYPRSFADSNNDGIGDLKGIAAHLDYLKELGVDAIWLTPCYPSPQVDFGYDISDYEAIDPKYGTMADFDHLIAEANKRHIRVLMDMVMNHSSDKHKFLDSRLSKDNPYRDWYVWHDGKGETATDKGQPPNNWQSAFGHSAWEWDEKTRQYYYHKFYIQQPDFNWNNPKVHQAFKDILAFWLKKGVSGFRFDAIPTLFEDPQMRDEDVALDKDGKSFTNAYGDVALQDTRTSNLPEVHAVMAEMRAYADQFSTDKFPGTRVFVGETYLPNIAELLKQYGTFEHPEFQLPMDTQIGFINKLDVAAFRSKLEDAETDLGENVPLIVFDNHDNPRIDARYGDGVHDTDIQRVISTILFASRGASLFYYGDEIGMKTTPPARKEDVKDPIGVIGWPKEKGRDGERTPMQWTPAPNAGFDAPTAKPWLPVPPNASTINVQTEKSDPNSLFAWYQALIRLKKTNRALSQGSDTMLDTRNTKVLSWKREAAGAPPVVVAVNFTAEPQTVNLVGAGLTDGPVNTLLKTPGANDPSSLKIIQLGPYGVYVGQLQFVLSH</sequence>
<feature type="compositionally biased region" description="Basic and acidic residues" evidence="5">
    <location>
        <begin position="439"/>
        <end position="448"/>
    </location>
</feature>
<evidence type="ECO:0000313" key="8">
    <source>
        <dbReference type="EMBL" id="XBH17188.1"/>
    </source>
</evidence>
<dbReference type="GO" id="GO:0009313">
    <property type="term" value="P:oligosaccharide catabolic process"/>
    <property type="evidence" value="ECO:0007669"/>
    <property type="project" value="TreeGrafter"/>
</dbReference>
<evidence type="ECO:0000256" key="1">
    <source>
        <dbReference type="ARBA" id="ARBA00008061"/>
    </source>
</evidence>
<feature type="domain" description="Glycosyl hydrolase family 13 catalytic" evidence="7">
    <location>
        <begin position="48"/>
        <end position="448"/>
    </location>
</feature>
<evidence type="ECO:0000256" key="2">
    <source>
        <dbReference type="ARBA" id="ARBA00022801"/>
    </source>
</evidence>
<dbReference type="RefSeq" id="WP_348262419.1">
    <property type="nucleotide sequence ID" value="NZ_CP121196.1"/>
</dbReference>
<evidence type="ECO:0000256" key="5">
    <source>
        <dbReference type="SAM" id="MobiDB-lite"/>
    </source>
</evidence>
<keyword evidence="6" id="KW-0732">Signal</keyword>
<dbReference type="PANTHER" id="PTHR10357:SF179">
    <property type="entry name" value="NEUTRAL AND BASIC AMINO ACID TRANSPORT PROTEIN RBAT"/>
    <property type="match status" value="1"/>
</dbReference>
<keyword evidence="2" id="KW-0378">Hydrolase</keyword>
<reference evidence="8" key="1">
    <citation type="submission" date="2023-03" db="EMBL/GenBank/DDBJ databases">
        <title>Edaphobacter sp.</title>
        <authorList>
            <person name="Huber K.J."/>
            <person name="Papendorf J."/>
            <person name="Pilke C."/>
            <person name="Bunk B."/>
            <person name="Sproeer C."/>
            <person name="Pester M."/>
        </authorList>
    </citation>
    <scope>NUCLEOTIDE SEQUENCE</scope>
    <source>
        <strain evidence="8">DSM 110680</strain>
    </source>
</reference>
<dbReference type="PANTHER" id="PTHR10357">
    <property type="entry name" value="ALPHA-AMYLASE FAMILY MEMBER"/>
    <property type="match status" value="1"/>
</dbReference>
<dbReference type="FunFam" id="3.20.20.80:FF:000064">
    <property type="entry name" value="Oligo-1,6-glucosidase"/>
    <property type="match status" value="1"/>
</dbReference>
<dbReference type="AlphaFoldDB" id="A0AAU7DJD2"/>
<evidence type="ECO:0000256" key="6">
    <source>
        <dbReference type="SAM" id="SignalP"/>
    </source>
</evidence>
<name>A0AAU7DJD2_9BACT</name>
<feature type="chain" id="PRO_5043705835" evidence="6">
    <location>
        <begin position="27"/>
        <end position="597"/>
    </location>
</feature>
<dbReference type="Pfam" id="PF00128">
    <property type="entry name" value="Alpha-amylase"/>
    <property type="match status" value="1"/>
</dbReference>
<comment type="similarity">
    <text evidence="1">Belongs to the glycosyl hydrolase 13 family.</text>
</comment>
<accession>A0AAU7DJD2</accession>
<keyword evidence="3" id="KW-0325">Glycoprotein</keyword>
<dbReference type="SMART" id="SM00642">
    <property type="entry name" value="Aamy"/>
    <property type="match status" value="1"/>
</dbReference>
<dbReference type="Gene3D" id="3.20.20.80">
    <property type="entry name" value="Glycosidases"/>
    <property type="match status" value="1"/>
</dbReference>
<dbReference type="SUPFAM" id="SSF51445">
    <property type="entry name" value="(Trans)glycosidases"/>
    <property type="match status" value="1"/>
</dbReference>
<keyword evidence="4" id="KW-0326">Glycosidase</keyword>
<dbReference type="InterPro" id="IPR006047">
    <property type="entry name" value="GH13_cat_dom"/>
</dbReference>
<dbReference type="InterPro" id="IPR017853">
    <property type="entry name" value="GH"/>
</dbReference>
<protein>
    <submittedName>
        <fullName evidence="8">Alpha-glucosidase</fullName>
    </submittedName>
</protein>
<dbReference type="FunFam" id="3.90.400.10:FF:000001">
    <property type="entry name" value="Maltase A3, isoform A"/>
    <property type="match status" value="1"/>
</dbReference>
<feature type="region of interest" description="Disordered" evidence="5">
    <location>
        <begin position="422"/>
        <end position="448"/>
    </location>
</feature>
<dbReference type="GO" id="GO:0004556">
    <property type="term" value="F:alpha-amylase activity"/>
    <property type="evidence" value="ECO:0007669"/>
    <property type="project" value="TreeGrafter"/>
</dbReference>
<dbReference type="InterPro" id="IPR045857">
    <property type="entry name" value="O16G_dom_2"/>
</dbReference>
<dbReference type="CDD" id="cd11333">
    <property type="entry name" value="AmyAc_SI_OligoGlu_DGase"/>
    <property type="match status" value="1"/>
</dbReference>
<evidence type="ECO:0000256" key="4">
    <source>
        <dbReference type="ARBA" id="ARBA00023295"/>
    </source>
</evidence>
<dbReference type="EMBL" id="CP121196">
    <property type="protein sequence ID" value="XBH17188.1"/>
    <property type="molecule type" value="Genomic_DNA"/>
</dbReference>